<dbReference type="OrthoDB" id="7506954at2"/>
<dbReference type="EMBL" id="LQZT01000042">
    <property type="protein sequence ID" value="OCW56246.1"/>
    <property type="molecule type" value="Genomic_DNA"/>
</dbReference>
<dbReference type="PRINTS" id="PR00039">
    <property type="entry name" value="HTHLYSR"/>
</dbReference>
<dbReference type="GO" id="GO:0003700">
    <property type="term" value="F:DNA-binding transcription factor activity"/>
    <property type="evidence" value="ECO:0007669"/>
    <property type="project" value="InterPro"/>
</dbReference>
<evidence type="ECO:0000256" key="3">
    <source>
        <dbReference type="ARBA" id="ARBA00023125"/>
    </source>
</evidence>
<dbReference type="InterPro" id="IPR036388">
    <property type="entry name" value="WH-like_DNA-bd_sf"/>
</dbReference>
<feature type="domain" description="HTH lysR-type" evidence="5">
    <location>
        <begin position="15"/>
        <end position="72"/>
    </location>
</feature>
<dbReference type="STRING" id="1480615.AWJ14_19320"/>
<keyword evidence="2" id="KW-0805">Transcription regulation</keyword>
<gene>
    <name evidence="6" type="ORF">AWJ14_19320</name>
</gene>
<evidence type="ECO:0000256" key="4">
    <source>
        <dbReference type="ARBA" id="ARBA00023163"/>
    </source>
</evidence>
<dbReference type="Pfam" id="PF00126">
    <property type="entry name" value="HTH_1"/>
    <property type="match status" value="1"/>
</dbReference>
<dbReference type="PANTHER" id="PTHR30126">
    <property type="entry name" value="HTH-TYPE TRANSCRIPTIONAL REGULATOR"/>
    <property type="match status" value="1"/>
</dbReference>
<dbReference type="RefSeq" id="WP_066182072.1">
    <property type="nucleotide sequence ID" value="NZ_LQZT01000042.1"/>
</dbReference>
<evidence type="ECO:0000313" key="6">
    <source>
        <dbReference type="EMBL" id="OCW56246.1"/>
    </source>
</evidence>
<comment type="caution">
    <text evidence="6">The sequence shown here is derived from an EMBL/GenBank/DDBJ whole genome shotgun (WGS) entry which is preliminary data.</text>
</comment>
<dbReference type="InterPro" id="IPR000847">
    <property type="entry name" value="LysR_HTH_N"/>
</dbReference>
<keyword evidence="7" id="KW-1185">Reference proteome</keyword>
<evidence type="ECO:0000259" key="5">
    <source>
        <dbReference type="PROSITE" id="PS50931"/>
    </source>
</evidence>
<keyword evidence="4" id="KW-0804">Transcription</keyword>
<organism evidence="6 7">
    <name type="scientific">Hoeflea olei</name>
    <dbReference type="NCBI Taxonomy" id="1480615"/>
    <lineage>
        <taxon>Bacteria</taxon>
        <taxon>Pseudomonadati</taxon>
        <taxon>Pseudomonadota</taxon>
        <taxon>Alphaproteobacteria</taxon>
        <taxon>Hyphomicrobiales</taxon>
        <taxon>Rhizobiaceae</taxon>
        <taxon>Hoeflea</taxon>
    </lineage>
</organism>
<dbReference type="PANTHER" id="PTHR30126:SF91">
    <property type="entry name" value="LYSR FAMILY TRANSCRIPTIONAL REGULATOR"/>
    <property type="match status" value="1"/>
</dbReference>
<reference evidence="6 7" key="1">
    <citation type="submission" date="2015-12" db="EMBL/GenBank/DDBJ databases">
        <authorList>
            <person name="Shamseldin A."/>
            <person name="Moawad H."/>
            <person name="Abd El-Rahim W.M."/>
            <person name="Sadowsky M.J."/>
        </authorList>
    </citation>
    <scope>NUCLEOTIDE SEQUENCE [LARGE SCALE GENOMIC DNA]</scope>
    <source>
        <strain evidence="6 7">JC234</strain>
    </source>
</reference>
<dbReference type="Gene3D" id="1.10.10.10">
    <property type="entry name" value="Winged helix-like DNA-binding domain superfamily/Winged helix DNA-binding domain"/>
    <property type="match status" value="1"/>
</dbReference>
<dbReference type="CDD" id="cd05466">
    <property type="entry name" value="PBP2_LTTR_substrate"/>
    <property type="match status" value="1"/>
</dbReference>
<comment type="similarity">
    <text evidence="1">Belongs to the LysR transcriptional regulatory family.</text>
</comment>
<dbReference type="GO" id="GO:0000976">
    <property type="term" value="F:transcription cis-regulatory region binding"/>
    <property type="evidence" value="ECO:0007669"/>
    <property type="project" value="TreeGrafter"/>
</dbReference>
<keyword evidence="3" id="KW-0238">DNA-binding</keyword>
<dbReference type="SUPFAM" id="SSF46785">
    <property type="entry name" value="Winged helix' DNA-binding domain"/>
    <property type="match status" value="1"/>
</dbReference>
<dbReference type="Proteomes" id="UP000094795">
    <property type="component" value="Unassembled WGS sequence"/>
</dbReference>
<evidence type="ECO:0000313" key="7">
    <source>
        <dbReference type="Proteomes" id="UP000094795"/>
    </source>
</evidence>
<name>A0A1C1YS40_9HYPH</name>
<sequence length="320" mass="35439">MIATDSDLERLARELDWNLLRTFVTLAEAGGVTAAADRLRLKQPTVSSALKRLETRLGRKLIDRSPGHFRLTDAGTLLYREAVDIQGAILRLGTLMRDVAEEVRGHVRIAVASHVQSPVFNDALSAFHTAHPAATISIDVAASKFAAAEVVARRASLALCLVHEFSPRLEYRRLYREFFGLFCGPTHPLFGRSDVSIGDLAGHSSVSFVTDQMDDALRPVALLRARAALDQRVVGTSANLEEVRRMIISGLGIGPLPIHVVKRDIEDGLLWRLPPYEEVPEIDVHVVWNPSARNNRAEQLLLGELLARIEATPMSERTYY</sequence>
<dbReference type="InterPro" id="IPR036390">
    <property type="entry name" value="WH_DNA-bd_sf"/>
</dbReference>
<dbReference type="Pfam" id="PF03466">
    <property type="entry name" value="LysR_substrate"/>
    <property type="match status" value="1"/>
</dbReference>
<evidence type="ECO:0000256" key="1">
    <source>
        <dbReference type="ARBA" id="ARBA00009437"/>
    </source>
</evidence>
<evidence type="ECO:0000256" key="2">
    <source>
        <dbReference type="ARBA" id="ARBA00023015"/>
    </source>
</evidence>
<dbReference type="InterPro" id="IPR005119">
    <property type="entry name" value="LysR_subst-bd"/>
</dbReference>
<dbReference type="Gene3D" id="3.40.190.10">
    <property type="entry name" value="Periplasmic binding protein-like II"/>
    <property type="match status" value="2"/>
</dbReference>
<accession>A0A1C1YS40</accession>
<dbReference type="PROSITE" id="PS50931">
    <property type="entry name" value="HTH_LYSR"/>
    <property type="match status" value="1"/>
</dbReference>
<dbReference type="AlphaFoldDB" id="A0A1C1YS40"/>
<protein>
    <submittedName>
        <fullName evidence="6">LysR family transcriptional regulator</fullName>
    </submittedName>
</protein>
<proteinExistence type="inferred from homology"/>
<dbReference type="SUPFAM" id="SSF53850">
    <property type="entry name" value="Periplasmic binding protein-like II"/>
    <property type="match status" value="1"/>
</dbReference>